<keyword evidence="3" id="KW-1185">Reference proteome</keyword>
<feature type="domain" description="Carboxymuconolactone decarboxylase-like" evidence="1">
    <location>
        <begin position="43"/>
        <end position="118"/>
    </location>
</feature>
<proteinExistence type="predicted"/>
<dbReference type="Pfam" id="PF02627">
    <property type="entry name" value="CMD"/>
    <property type="match status" value="1"/>
</dbReference>
<dbReference type="RefSeq" id="WP_282300366.1">
    <property type="nucleotide sequence ID" value="NZ_CP124616.1"/>
</dbReference>
<protein>
    <submittedName>
        <fullName evidence="2">Carboxymuconolactone decarboxylase family protein</fullName>
    </submittedName>
</protein>
<dbReference type="Proteomes" id="UP001241605">
    <property type="component" value="Chromosome"/>
</dbReference>
<dbReference type="SUPFAM" id="SSF69118">
    <property type="entry name" value="AhpD-like"/>
    <property type="match status" value="1"/>
</dbReference>
<dbReference type="InterPro" id="IPR029032">
    <property type="entry name" value="AhpD-like"/>
</dbReference>
<evidence type="ECO:0000313" key="3">
    <source>
        <dbReference type="Proteomes" id="UP001241605"/>
    </source>
</evidence>
<organism evidence="2 3">
    <name type="scientific">Tropicibacter oceani</name>
    <dbReference type="NCBI Taxonomy" id="3058420"/>
    <lineage>
        <taxon>Bacteria</taxon>
        <taxon>Pseudomonadati</taxon>
        <taxon>Pseudomonadota</taxon>
        <taxon>Alphaproteobacteria</taxon>
        <taxon>Rhodobacterales</taxon>
        <taxon>Roseobacteraceae</taxon>
        <taxon>Tropicibacter</taxon>
    </lineage>
</organism>
<sequence length="187" mass="20225">MSDAGPQPVLAPLGDADWPPELADMLSGFAGGLNVYRTMAHHPALLRAWADLRDHIVNHSALGRDDLEVVILRGGHRLQSPYEWSQHIVRARKYGLTDPRIASLRGPLDAMQPGDAILCAAVDELFDGARLHPATLAAVTATFGTHAVFDLMATVGFYSTLGFILNTFGTPLDDDIHAQLVANPLRD</sequence>
<evidence type="ECO:0000313" key="2">
    <source>
        <dbReference type="EMBL" id="WGW03735.1"/>
    </source>
</evidence>
<gene>
    <name evidence="2" type="ORF">QF118_17735</name>
</gene>
<dbReference type="PANTHER" id="PTHR34846">
    <property type="entry name" value="4-CARBOXYMUCONOLACTONE DECARBOXYLASE FAMILY PROTEIN (AFU_ORTHOLOGUE AFUA_6G11590)"/>
    <property type="match status" value="1"/>
</dbReference>
<dbReference type="InterPro" id="IPR003779">
    <property type="entry name" value="CMD-like"/>
</dbReference>
<dbReference type="PANTHER" id="PTHR34846:SF11">
    <property type="entry name" value="4-CARBOXYMUCONOLACTONE DECARBOXYLASE FAMILY PROTEIN (AFU_ORTHOLOGUE AFUA_6G11590)"/>
    <property type="match status" value="1"/>
</dbReference>
<evidence type="ECO:0000259" key="1">
    <source>
        <dbReference type="Pfam" id="PF02627"/>
    </source>
</evidence>
<name>A0ABY8QGK8_9RHOB</name>
<dbReference type="EMBL" id="CP124616">
    <property type="protein sequence ID" value="WGW03735.1"/>
    <property type="molecule type" value="Genomic_DNA"/>
</dbReference>
<dbReference type="Gene3D" id="1.20.1290.10">
    <property type="entry name" value="AhpD-like"/>
    <property type="match status" value="1"/>
</dbReference>
<accession>A0ABY8QGK8</accession>
<reference evidence="2 3" key="1">
    <citation type="submission" date="2023-05" db="EMBL/GenBank/DDBJ databases">
        <title>YMD87, complete Genome.</title>
        <authorList>
            <person name="Zhang J."/>
            <person name="Xu X."/>
        </authorList>
    </citation>
    <scope>NUCLEOTIDE SEQUENCE [LARGE SCALE GENOMIC DNA]</scope>
    <source>
        <strain evidence="2 3">YMD87</strain>
    </source>
</reference>